<evidence type="ECO:0000313" key="9">
    <source>
        <dbReference type="EMBL" id="HJC75419.1"/>
    </source>
</evidence>
<dbReference type="Pfam" id="PF01424">
    <property type="entry name" value="R3H"/>
    <property type="match status" value="1"/>
</dbReference>
<dbReference type="InterPro" id="IPR001374">
    <property type="entry name" value="R3H_dom"/>
</dbReference>
<dbReference type="HAMAP" id="MF_00867">
    <property type="entry name" value="KhpB"/>
    <property type="match status" value="1"/>
</dbReference>
<gene>
    <name evidence="6" type="primary">khpB</name>
    <name evidence="6" type="synonym">eloR</name>
    <name evidence="9" type="ORF">H9697_10835</name>
</gene>
<dbReference type="InterPro" id="IPR039247">
    <property type="entry name" value="KhpB"/>
</dbReference>
<dbReference type="Gene3D" id="3.30.300.20">
    <property type="match status" value="1"/>
</dbReference>
<evidence type="ECO:0000256" key="1">
    <source>
        <dbReference type="ARBA" id="ARBA00022490"/>
    </source>
</evidence>
<dbReference type="GO" id="GO:0005737">
    <property type="term" value="C:cytoplasm"/>
    <property type="evidence" value="ECO:0007669"/>
    <property type="project" value="UniProtKB-SubCell"/>
</dbReference>
<feature type="region of interest" description="Disordered" evidence="7">
    <location>
        <begin position="75"/>
        <end position="139"/>
    </location>
</feature>
<dbReference type="PROSITE" id="PS51061">
    <property type="entry name" value="R3H"/>
    <property type="match status" value="1"/>
</dbReference>
<dbReference type="AlphaFoldDB" id="A0A9D2Q9J0"/>
<dbReference type="NCBIfam" id="NF041568">
    <property type="entry name" value="Jag_EloR"/>
    <property type="match status" value="1"/>
</dbReference>
<dbReference type="GO" id="GO:0071555">
    <property type="term" value="P:cell wall organization"/>
    <property type="evidence" value="ECO:0007669"/>
    <property type="project" value="UniProtKB-KW"/>
</dbReference>
<sequence>MKGSIRVSAKTLDDAITDALIQLGVTSDKLEYEVIEKGSAGFLGIGMKQAVIEAWRKEEKEPELDIRELIKEEMSLKPEKLNEKKDPVQPKKEKKEKREKAPAAEKKARSSKEKPVEVKAEKEETAESAPAPVREKQELAKVEEQTIKAVEEFVRDTLKAMNMEVEITSSIDEDGALCVDMKGGHMGILIGKRGQTLDALQYLANRVANKHQDGYVRVKLDTENYRARREETLKHLAKNIAHKVKRNRRPVALEPMNPYERRIIHSALQSDPYVTTHSEGEEPYRKVVVTLKK</sequence>
<evidence type="ECO:0000256" key="5">
    <source>
        <dbReference type="ARBA" id="ARBA00023316"/>
    </source>
</evidence>
<dbReference type="Proteomes" id="UP000823902">
    <property type="component" value="Unassembled WGS sequence"/>
</dbReference>
<comment type="subcellular location">
    <subcellularLocation>
        <location evidence="6">Cytoplasm</location>
    </subcellularLocation>
</comment>
<keyword evidence="3 6" id="KW-0133">Cell shape</keyword>
<evidence type="ECO:0000259" key="8">
    <source>
        <dbReference type="PROSITE" id="PS51061"/>
    </source>
</evidence>
<dbReference type="GO" id="GO:0003723">
    <property type="term" value="F:RNA binding"/>
    <property type="evidence" value="ECO:0007669"/>
    <property type="project" value="UniProtKB-UniRule"/>
</dbReference>
<dbReference type="PANTHER" id="PTHR35800">
    <property type="entry name" value="PROTEIN JAG"/>
    <property type="match status" value="1"/>
</dbReference>
<dbReference type="GO" id="GO:0009252">
    <property type="term" value="P:peptidoglycan biosynthetic process"/>
    <property type="evidence" value="ECO:0007669"/>
    <property type="project" value="UniProtKB-UniRule"/>
</dbReference>
<comment type="caution">
    <text evidence="6">Lacks conserved residue(s) required for the propagation of feature annotation.</text>
</comment>
<dbReference type="InterPro" id="IPR038247">
    <property type="entry name" value="Jag_N_dom_sf"/>
</dbReference>
<proteinExistence type="inferred from homology"/>
<keyword evidence="4 6" id="KW-0143">Chaperone</keyword>
<dbReference type="CDD" id="cd02644">
    <property type="entry name" value="R3H_jag"/>
    <property type="match status" value="1"/>
</dbReference>
<reference evidence="9" key="1">
    <citation type="journal article" date="2021" name="PeerJ">
        <title>Extensive microbial diversity within the chicken gut microbiome revealed by metagenomics and culture.</title>
        <authorList>
            <person name="Gilroy R."/>
            <person name="Ravi A."/>
            <person name="Getino M."/>
            <person name="Pursley I."/>
            <person name="Horton D.L."/>
            <person name="Alikhan N.F."/>
            <person name="Baker D."/>
            <person name="Gharbi K."/>
            <person name="Hall N."/>
            <person name="Watson M."/>
            <person name="Adriaenssens E.M."/>
            <person name="Foster-Nyarko E."/>
            <person name="Jarju S."/>
            <person name="Secka A."/>
            <person name="Antonio M."/>
            <person name="Oren A."/>
            <person name="Chaudhuri R.R."/>
            <person name="La Ragione R."/>
            <person name="Hildebrand F."/>
            <person name="Pallen M.J."/>
        </authorList>
    </citation>
    <scope>NUCLEOTIDE SEQUENCE</scope>
    <source>
        <strain evidence="9">CHK196-7946</strain>
    </source>
</reference>
<feature type="compositionally biased region" description="Basic and acidic residues" evidence="7">
    <location>
        <begin position="75"/>
        <end position="125"/>
    </location>
</feature>
<dbReference type="Gene3D" id="3.30.30.80">
    <property type="entry name" value="probable RNA-binding protein from clostridium symbiosum atcc 14940"/>
    <property type="match status" value="1"/>
</dbReference>
<reference evidence="9" key="2">
    <citation type="submission" date="2021-04" db="EMBL/GenBank/DDBJ databases">
        <authorList>
            <person name="Gilroy R."/>
        </authorList>
    </citation>
    <scope>NUCLEOTIDE SEQUENCE</scope>
    <source>
        <strain evidence="9">CHK196-7946</strain>
    </source>
</reference>
<dbReference type="GO" id="GO:0008360">
    <property type="term" value="P:regulation of cell shape"/>
    <property type="evidence" value="ECO:0007669"/>
    <property type="project" value="UniProtKB-KW"/>
</dbReference>
<comment type="subunit">
    <text evidence="6">Forms a complex with KhpA.</text>
</comment>
<dbReference type="InterPro" id="IPR015946">
    <property type="entry name" value="KH_dom-like_a/b"/>
</dbReference>
<dbReference type="InterPro" id="IPR034079">
    <property type="entry name" value="R3H_KhpB"/>
</dbReference>
<evidence type="ECO:0000256" key="2">
    <source>
        <dbReference type="ARBA" id="ARBA00022884"/>
    </source>
</evidence>
<dbReference type="PANTHER" id="PTHR35800:SF1">
    <property type="entry name" value="RNA-BINDING PROTEIN KHPB"/>
    <property type="match status" value="1"/>
</dbReference>
<evidence type="ECO:0000256" key="7">
    <source>
        <dbReference type="SAM" id="MobiDB-lite"/>
    </source>
</evidence>
<accession>A0A9D2Q9J0</accession>
<evidence type="ECO:0000313" key="10">
    <source>
        <dbReference type="Proteomes" id="UP000823902"/>
    </source>
</evidence>
<dbReference type="SUPFAM" id="SSF82708">
    <property type="entry name" value="R3H domain"/>
    <property type="match status" value="1"/>
</dbReference>
<dbReference type="EMBL" id="DWVY01000055">
    <property type="protein sequence ID" value="HJC75419.1"/>
    <property type="molecule type" value="Genomic_DNA"/>
</dbReference>
<dbReference type="SMART" id="SM00393">
    <property type="entry name" value="R3H"/>
    <property type="match status" value="1"/>
</dbReference>
<name>A0A9D2Q9J0_9FIRM</name>
<dbReference type="InterPro" id="IPR038008">
    <property type="entry name" value="Jag_KH"/>
</dbReference>
<dbReference type="CDD" id="cd02414">
    <property type="entry name" value="KH-II_Jag"/>
    <property type="match status" value="1"/>
</dbReference>
<comment type="similarity">
    <text evidence="6">Belongs to the KhpB RNA-binding protein family.</text>
</comment>
<evidence type="ECO:0000256" key="3">
    <source>
        <dbReference type="ARBA" id="ARBA00022960"/>
    </source>
</evidence>
<evidence type="ECO:0000256" key="4">
    <source>
        <dbReference type="ARBA" id="ARBA00023186"/>
    </source>
</evidence>
<comment type="caution">
    <text evidence="9">The sequence shown here is derived from an EMBL/GenBank/DDBJ whole genome shotgun (WGS) entry which is preliminary data.</text>
</comment>
<comment type="domain">
    <text evidence="6">Has an N-terminal Jag-N domain and 2 RNA-binding domains (KH and R3H).</text>
</comment>
<keyword evidence="2 6" id="KW-0694">RNA-binding</keyword>
<dbReference type="Gene3D" id="3.30.1370.50">
    <property type="entry name" value="R3H-like domain"/>
    <property type="match status" value="1"/>
</dbReference>
<feature type="domain" description="R3H" evidence="8">
    <location>
        <begin position="227"/>
        <end position="293"/>
    </location>
</feature>
<dbReference type="InterPro" id="IPR032782">
    <property type="entry name" value="KhpB_N"/>
</dbReference>
<dbReference type="SMART" id="SM01245">
    <property type="entry name" value="Jag_N"/>
    <property type="match status" value="1"/>
</dbReference>
<evidence type="ECO:0000256" key="6">
    <source>
        <dbReference type="HAMAP-Rule" id="MF_00867"/>
    </source>
</evidence>
<protein>
    <recommendedName>
        <fullName evidence="6">RNA-binding protein KhpB</fullName>
    </recommendedName>
    <alternativeName>
        <fullName evidence="6">RNA-binding protein EloR</fullName>
    </alternativeName>
</protein>
<dbReference type="InterPro" id="IPR036867">
    <property type="entry name" value="R3H_dom_sf"/>
</dbReference>
<organism evidence="9 10">
    <name type="scientific">Candidatus Mediterraneibacter faecavium</name>
    <dbReference type="NCBI Taxonomy" id="2838668"/>
    <lineage>
        <taxon>Bacteria</taxon>
        <taxon>Bacillati</taxon>
        <taxon>Bacillota</taxon>
        <taxon>Clostridia</taxon>
        <taxon>Lachnospirales</taxon>
        <taxon>Lachnospiraceae</taxon>
        <taxon>Mediterraneibacter</taxon>
    </lineage>
</organism>
<comment type="function">
    <text evidence="6">A probable RNA chaperone. Forms a complex with KhpA which binds to cellular RNA and controls its expression. Plays a role in peptidoglycan (PG) homeostasis and cell length regulation.</text>
</comment>
<dbReference type="Pfam" id="PF14804">
    <property type="entry name" value="Jag_N"/>
    <property type="match status" value="1"/>
</dbReference>
<keyword evidence="1 6" id="KW-0963">Cytoplasm</keyword>
<dbReference type="Pfam" id="PF13083">
    <property type="entry name" value="KH_KhpA-B"/>
    <property type="match status" value="1"/>
</dbReference>
<keyword evidence="5 6" id="KW-0961">Cell wall biogenesis/degradation</keyword>